<evidence type="ECO:0000256" key="1">
    <source>
        <dbReference type="SAM" id="MobiDB-lite"/>
    </source>
</evidence>
<gene>
    <name evidence="2" type="ORF">HAX54_034904</name>
</gene>
<dbReference type="Proteomes" id="UP000823775">
    <property type="component" value="Unassembled WGS sequence"/>
</dbReference>
<keyword evidence="3" id="KW-1185">Reference proteome</keyword>
<evidence type="ECO:0000313" key="3">
    <source>
        <dbReference type="Proteomes" id="UP000823775"/>
    </source>
</evidence>
<proteinExistence type="predicted"/>
<accession>A0ABS8VHW7</accession>
<evidence type="ECO:0000313" key="2">
    <source>
        <dbReference type="EMBL" id="MCD9645728.1"/>
    </source>
</evidence>
<dbReference type="EMBL" id="JACEIK010004522">
    <property type="protein sequence ID" value="MCD9645728.1"/>
    <property type="molecule type" value="Genomic_DNA"/>
</dbReference>
<feature type="compositionally biased region" description="Polar residues" evidence="1">
    <location>
        <begin position="28"/>
        <end position="37"/>
    </location>
</feature>
<sequence length="50" mass="5467">SIGHRKARRAMACSTPIGAVHRGVLGGQDSNPNSTRYRSCKIQVKSKEEQ</sequence>
<organism evidence="2 3">
    <name type="scientific">Datura stramonium</name>
    <name type="common">Jimsonweed</name>
    <name type="synonym">Common thornapple</name>
    <dbReference type="NCBI Taxonomy" id="4076"/>
    <lineage>
        <taxon>Eukaryota</taxon>
        <taxon>Viridiplantae</taxon>
        <taxon>Streptophyta</taxon>
        <taxon>Embryophyta</taxon>
        <taxon>Tracheophyta</taxon>
        <taxon>Spermatophyta</taxon>
        <taxon>Magnoliopsida</taxon>
        <taxon>eudicotyledons</taxon>
        <taxon>Gunneridae</taxon>
        <taxon>Pentapetalae</taxon>
        <taxon>asterids</taxon>
        <taxon>lamiids</taxon>
        <taxon>Solanales</taxon>
        <taxon>Solanaceae</taxon>
        <taxon>Solanoideae</taxon>
        <taxon>Datureae</taxon>
        <taxon>Datura</taxon>
    </lineage>
</organism>
<protein>
    <submittedName>
        <fullName evidence="2">Uncharacterized protein</fullName>
    </submittedName>
</protein>
<comment type="caution">
    <text evidence="2">The sequence shown here is derived from an EMBL/GenBank/DDBJ whole genome shotgun (WGS) entry which is preliminary data.</text>
</comment>
<feature type="non-terminal residue" evidence="2">
    <location>
        <position position="1"/>
    </location>
</feature>
<reference evidence="2 3" key="1">
    <citation type="journal article" date="2021" name="BMC Genomics">
        <title>Datura genome reveals duplications of psychoactive alkaloid biosynthetic genes and high mutation rate following tissue culture.</title>
        <authorList>
            <person name="Rajewski A."/>
            <person name="Carter-House D."/>
            <person name="Stajich J."/>
            <person name="Litt A."/>
        </authorList>
    </citation>
    <scope>NUCLEOTIDE SEQUENCE [LARGE SCALE GENOMIC DNA]</scope>
    <source>
        <strain evidence="2">AR-01</strain>
    </source>
</reference>
<feature type="region of interest" description="Disordered" evidence="1">
    <location>
        <begin position="20"/>
        <end position="50"/>
    </location>
</feature>
<name>A0ABS8VHW7_DATST</name>